<keyword evidence="4" id="KW-1185">Reference proteome</keyword>
<evidence type="ECO:0000256" key="2">
    <source>
        <dbReference type="PIRSR" id="PIRSR613078-2"/>
    </source>
</evidence>
<feature type="binding site" evidence="2">
    <location>
        <position position="60"/>
    </location>
    <ligand>
        <name>substrate</name>
    </ligand>
</feature>
<dbReference type="Pfam" id="PF00300">
    <property type="entry name" value="His_Phos_1"/>
    <property type="match status" value="1"/>
</dbReference>
<dbReference type="CDD" id="cd07067">
    <property type="entry name" value="HP_PGM_like"/>
    <property type="match status" value="1"/>
</dbReference>
<dbReference type="SMART" id="SM00855">
    <property type="entry name" value="PGAM"/>
    <property type="match status" value="1"/>
</dbReference>
<dbReference type="InterPro" id="IPR050275">
    <property type="entry name" value="PGM_Phosphatase"/>
</dbReference>
<comment type="caution">
    <text evidence="3">The sequence shown here is derived from an EMBL/GenBank/DDBJ whole genome shotgun (WGS) entry which is preliminary data.</text>
</comment>
<dbReference type="GO" id="GO:0005737">
    <property type="term" value="C:cytoplasm"/>
    <property type="evidence" value="ECO:0007669"/>
    <property type="project" value="TreeGrafter"/>
</dbReference>
<accession>A0A8T4J1Y7</accession>
<name>A0A8T4J1Y7_9ACTN</name>
<dbReference type="Proteomes" id="UP000675554">
    <property type="component" value="Unassembled WGS sequence"/>
</dbReference>
<evidence type="ECO:0000313" key="3">
    <source>
        <dbReference type="EMBL" id="MBR7677402.1"/>
    </source>
</evidence>
<dbReference type="PANTHER" id="PTHR48100:SF59">
    <property type="entry name" value="ADENOSYLCOBALAMIN_ALPHA-RIBAZOLE PHOSPHATASE"/>
    <property type="match status" value="1"/>
</dbReference>
<feature type="active site" description="Proton donor/acceptor" evidence="1">
    <location>
        <position position="86"/>
    </location>
</feature>
<dbReference type="AlphaFoldDB" id="A0A8T4J1Y7"/>
<reference evidence="3" key="1">
    <citation type="submission" date="2021-04" db="EMBL/GenBank/DDBJ databases">
        <title>Sequencing of actinobacteria type strains.</title>
        <authorList>
            <person name="Nguyen G.-S."/>
            <person name="Wentzel A."/>
        </authorList>
    </citation>
    <scope>NUCLEOTIDE SEQUENCE</scope>
    <source>
        <strain evidence="3">DSM 42095</strain>
    </source>
</reference>
<dbReference type="Gene3D" id="3.40.50.1240">
    <property type="entry name" value="Phosphoglycerate mutase-like"/>
    <property type="match status" value="1"/>
</dbReference>
<dbReference type="SUPFAM" id="SSF53254">
    <property type="entry name" value="Phosphoglycerate mutase-like"/>
    <property type="match status" value="1"/>
</dbReference>
<dbReference type="InterPro" id="IPR013078">
    <property type="entry name" value="His_Pase_superF_clade-1"/>
</dbReference>
<protein>
    <submittedName>
        <fullName evidence="3">Histidine phosphatase family protein</fullName>
    </submittedName>
</protein>
<evidence type="ECO:0000256" key="1">
    <source>
        <dbReference type="PIRSR" id="PIRSR613078-1"/>
    </source>
</evidence>
<dbReference type="InterPro" id="IPR029033">
    <property type="entry name" value="His_PPase_superfam"/>
</dbReference>
<dbReference type="PANTHER" id="PTHR48100">
    <property type="entry name" value="BROAD-SPECIFICITY PHOSPHATASE YOR283W-RELATED"/>
    <property type="match status" value="1"/>
</dbReference>
<organism evidence="3 4">
    <name type="scientific">Streptomyces daliensis</name>
    <dbReference type="NCBI Taxonomy" id="299421"/>
    <lineage>
        <taxon>Bacteria</taxon>
        <taxon>Bacillati</taxon>
        <taxon>Actinomycetota</taxon>
        <taxon>Actinomycetes</taxon>
        <taxon>Kitasatosporales</taxon>
        <taxon>Streptomycetaceae</taxon>
        <taxon>Streptomyces</taxon>
    </lineage>
</organism>
<evidence type="ECO:0000313" key="4">
    <source>
        <dbReference type="Proteomes" id="UP000675554"/>
    </source>
</evidence>
<feature type="active site" description="Tele-phosphohistidine intermediate" evidence="1">
    <location>
        <position position="8"/>
    </location>
</feature>
<dbReference type="EMBL" id="JAGSMN010000918">
    <property type="protein sequence ID" value="MBR7677402.1"/>
    <property type="molecule type" value="Genomic_DNA"/>
</dbReference>
<gene>
    <name evidence="3" type="ORF">KDA82_31305</name>
</gene>
<dbReference type="GO" id="GO:0016791">
    <property type="term" value="F:phosphatase activity"/>
    <property type="evidence" value="ECO:0007669"/>
    <property type="project" value="TreeGrafter"/>
</dbReference>
<proteinExistence type="predicted"/>
<sequence>MRLLLIRHGESAHSQLDLVAGERGCPGLTPRGREQAHALRHRLAAEEEPADVLLSSTVPRAHETARRLAPALPSATGIRCVRALSEPDPGEGDGLTRERFVARYGSLDPRADPDRPLSPGGESWNAFVDRVRGTLAELPRRYQGRKVVAVTHAGFIVRAFLTLLAVPHPGAGTGARARVNPGLASITEWDYDESTDHWSLLRFNDTAHLPNGR</sequence>